<gene>
    <name evidence="4" type="primary">cheB_1</name>
    <name evidence="4" type="ORF">LMG29542_00904</name>
</gene>
<proteinExistence type="predicted"/>
<evidence type="ECO:0000259" key="3">
    <source>
        <dbReference type="PROSITE" id="PS50110"/>
    </source>
</evidence>
<dbReference type="InterPro" id="IPR039420">
    <property type="entry name" value="WalR-like"/>
</dbReference>
<dbReference type="Pfam" id="PF00072">
    <property type="entry name" value="Response_reg"/>
    <property type="match status" value="1"/>
</dbReference>
<protein>
    <submittedName>
        <fullName evidence="4">Protein-glutamate methylesterase/protein-glutamine glutaminase</fullName>
        <ecNumber evidence="4">3.5.1.44</ecNumber>
    </submittedName>
</protein>
<dbReference type="EC" id="3.5.1.44" evidence="4"/>
<name>A0A6J5D5H0_9BURK</name>
<evidence type="ECO:0000313" key="4">
    <source>
        <dbReference type="EMBL" id="CAB3749163.1"/>
    </source>
</evidence>
<dbReference type="PANTHER" id="PTHR43214">
    <property type="entry name" value="TWO-COMPONENT RESPONSE REGULATOR"/>
    <property type="match status" value="1"/>
</dbReference>
<sequence length="124" mass="13450">MTTADISVLLVDDHAVVREGYRRLLELSPDVRVAGEAADAAQAYQRFCALQPDVVVMDLALPGASGIEAMRRMLARTCASIACKKVPPHSNCARGRIWPHASSIIPTSLPTSRTPPPSSTIWIW</sequence>
<keyword evidence="2" id="KW-0597">Phosphoprotein</keyword>
<dbReference type="InterPro" id="IPR001789">
    <property type="entry name" value="Sig_transdc_resp-reg_receiver"/>
</dbReference>
<evidence type="ECO:0000313" key="5">
    <source>
        <dbReference type="Proteomes" id="UP000494363"/>
    </source>
</evidence>
<dbReference type="CDD" id="cd17535">
    <property type="entry name" value="REC_NarL-like"/>
    <property type="match status" value="1"/>
</dbReference>
<keyword evidence="4" id="KW-0378">Hydrolase</keyword>
<feature type="domain" description="Response regulatory" evidence="3">
    <location>
        <begin position="7"/>
        <end position="124"/>
    </location>
</feature>
<dbReference type="InterPro" id="IPR058245">
    <property type="entry name" value="NreC/VraR/RcsB-like_REC"/>
</dbReference>
<dbReference type="EMBL" id="CADIKH010000003">
    <property type="protein sequence ID" value="CAB3749163.1"/>
    <property type="molecule type" value="Genomic_DNA"/>
</dbReference>
<dbReference type="SUPFAM" id="SSF52172">
    <property type="entry name" value="CheY-like"/>
    <property type="match status" value="1"/>
</dbReference>
<organism evidence="4 5">
    <name type="scientific">Paraburkholderia humisilvae</name>
    <dbReference type="NCBI Taxonomy" id="627669"/>
    <lineage>
        <taxon>Bacteria</taxon>
        <taxon>Pseudomonadati</taxon>
        <taxon>Pseudomonadota</taxon>
        <taxon>Betaproteobacteria</taxon>
        <taxon>Burkholderiales</taxon>
        <taxon>Burkholderiaceae</taxon>
        <taxon>Paraburkholderia</taxon>
    </lineage>
</organism>
<feature type="modified residue" description="4-aspartylphosphate" evidence="2">
    <location>
        <position position="58"/>
    </location>
</feature>
<dbReference type="PANTHER" id="PTHR43214:SF43">
    <property type="entry name" value="TWO-COMPONENT RESPONSE REGULATOR"/>
    <property type="match status" value="1"/>
</dbReference>
<accession>A0A6J5D5H0</accession>
<dbReference type="GO" id="GO:0000160">
    <property type="term" value="P:phosphorelay signal transduction system"/>
    <property type="evidence" value="ECO:0007669"/>
    <property type="project" value="InterPro"/>
</dbReference>
<keyword evidence="5" id="KW-1185">Reference proteome</keyword>
<dbReference type="GO" id="GO:0050568">
    <property type="term" value="F:protein-glutamine glutaminase activity"/>
    <property type="evidence" value="ECO:0007669"/>
    <property type="project" value="UniProtKB-EC"/>
</dbReference>
<dbReference type="GO" id="GO:0003677">
    <property type="term" value="F:DNA binding"/>
    <property type="evidence" value="ECO:0007669"/>
    <property type="project" value="UniProtKB-KW"/>
</dbReference>
<keyword evidence="1" id="KW-0238">DNA-binding</keyword>
<dbReference type="AlphaFoldDB" id="A0A6J5D5H0"/>
<dbReference type="InterPro" id="IPR011006">
    <property type="entry name" value="CheY-like_superfamily"/>
</dbReference>
<dbReference type="PROSITE" id="PS50110">
    <property type="entry name" value="RESPONSE_REGULATORY"/>
    <property type="match status" value="1"/>
</dbReference>
<reference evidence="4 5" key="1">
    <citation type="submission" date="2020-04" db="EMBL/GenBank/DDBJ databases">
        <authorList>
            <person name="De Canck E."/>
        </authorList>
    </citation>
    <scope>NUCLEOTIDE SEQUENCE [LARGE SCALE GENOMIC DNA]</scope>
    <source>
        <strain evidence="4 5">LMG 29542</strain>
    </source>
</reference>
<dbReference type="Gene3D" id="3.40.50.2300">
    <property type="match status" value="1"/>
</dbReference>
<dbReference type="Proteomes" id="UP000494363">
    <property type="component" value="Unassembled WGS sequence"/>
</dbReference>
<evidence type="ECO:0000256" key="2">
    <source>
        <dbReference type="PROSITE-ProRule" id="PRU00169"/>
    </source>
</evidence>
<evidence type="ECO:0000256" key="1">
    <source>
        <dbReference type="ARBA" id="ARBA00023125"/>
    </source>
</evidence>